<keyword evidence="2" id="KW-0472">Membrane</keyword>
<dbReference type="InterPro" id="IPR019144">
    <property type="entry name" value="Membralin"/>
</dbReference>
<feature type="region of interest" description="Disordered" evidence="1">
    <location>
        <begin position="907"/>
        <end position="940"/>
    </location>
</feature>
<dbReference type="GO" id="GO:0005783">
    <property type="term" value="C:endoplasmic reticulum"/>
    <property type="evidence" value="ECO:0007669"/>
    <property type="project" value="TreeGrafter"/>
</dbReference>
<keyword evidence="4" id="KW-1185">Reference proteome</keyword>
<feature type="compositionally biased region" description="Acidic residues" evidence="1">
    <location>
        <begin position="182"/>
        <end position="192"/>
    </location>
</feature>
<feature type="compositionally biased region" description="Polar residues" evidence="1">
    <location>
        <begin position="988"/>
        <end position="998"/>
    </location>
</feature>
<dbReference type="AlphaFoldDB" id="A0AAV3ZSU3"/>
<dbReference type="PANTHER" id="PTHR21650">
    <property type="entry name" value="MEMBRALIN/KINETOCHORE PROTEIN NUF2"/>
    <property type="match status" value="1"/>
</dbReference>
<feature type="region of interest" description="Disordered" evidence="1">
    <location>
        <begin position="40"/>
        <end position="59"/>
    </location>
</feature>
<accession>A0AAV3ZSU3</accession>
<feature type="region of interest" description="Disordered" evidence="1">
    <location>
        <begin position="986"/>
        <end position="1005"/>
    </location>
</feature>
<keyword evidence="2" id="KW-1133">Transmembrane helix</keyword>
<feature type="region of interest" description="Disordered" evidence="1">
    <location>
        <begin position="182"/>
        <end position="209"/>
    </location>
</feature>
<dbReference type="GO" id="GO:0034976">
    <property type="term" value="P:response to endoplasmic reticulum stress"/>
    <property type="evidence" value="ECO:0007669"/>
    <property type="project" value="TreeGrafter"/>
</dbReference>
<dbReference type="PANTHER" id="PTHR21650:SF4">
    <property type="entry name" value="MEMBRALIN"/>
    <property type="match status" value="1"/>
</dbReference>
<feature type="compositionally biased region" description="Low complexity" evidence="1">
    <location>
        <begin position="706"/>
        <end position="717"/>
    </location>
</feature>
<reference evidence="3 4" key="1">
    <citation type="journal article" date="2021" name="Elife">
        <title>Chloroplast acquisition without the gene transfer in kleptoplastic sea slugs, Plakobranchus ocellatus.</title>
        <authorList>
            <person name="Maeda T."/>
            <person name="Takahashi S."/>
            <person name="Yoshida T."/>
            <person name="Shimamura S."/>
            <person name="Takaki Y."/>
            <person name="Nagai Y."/>
            <person name="Toyoda A."/>
            <person name="Suzuki Y."/>
            <person name="Arimoto A."/>
            <person name="Ishii H."/>
            <person name="Satoh N."/>
            <person name="Nishiyama T."/>
            <person name="Hasebe M."/>
            <person name="Maruyama T."/>
            <person name="Minagawa J."/>
            <person name="Obokata J."/>
            <person name="Shigenobu S."/>
        </authorList>
    </citation>
    <scope>NUCLEOTIDE SEQUENCE [LARGE SCALE GENOMIC DNA]</scope>
</reference>
<gene>
    <name evidence="3" type="ORF">PoB_002537500</name>
</gene>
<comment type="caution">
    <text evidence="3">The sequence shown here is derived from an EMBL/GenBank/DDBJ whole genome shotgun (WGS) entry which is preliminary data.</text>
</comment>
<feature type="region of interest" description="Disordered" evidence="1">
    <location>
        <begin position="530"/>
        <end position="603"/>
    </location>
</feature>
<dbReference type="EMBL" id="BLXT01002893">
    <property type="protein sequence ID" value="GFN98869.1"/>
    <property type="molecule type" value="Genomic_DNA"/>
</dbReference>
<evidence type="ECO:0000256" key="2">
    <source>
        <dbReference type="SAM" id="Phobius"/>
    </source>
</evidence>
<feature type="compositionally biased region" description="Low complexity" evidence="1">
    <location>
        <begin position="195"/>
        <end position="209"/>
    </location>
</feature>
<dbReference type="Pfam" id="PF09746">
    <property type="entry name" value="Membralin"/>
    <property type="match status" value="1"/>
</dbReference>
<feature type="compositionally biased region" description="Polar residues" evidence="1">
    <location>
        <begin position="580"/>
        <end position="589"/>
    </location>
</feature>
<feature type="transmembrane region" description="Helical" evidence="2">
    <location>
        <begin position="97"/>
        <end position="117"/>
    </location>
</feature>
<feature type="transmembrane region" description="Helical" evidence="2">
    <location>
        <begin position="407"/>
        <end position="424"/>
    </location>
</feature>
<evidence type="ECO:0000313" key="4">
    <source>
        <dbReference type="Proteomes" id="UP000735302"/>
    </source>
</evidence>
<feature type="compositionally biased region" description="Low complexity" evidence="1">
    <location>
        <begin position="619"/>
        <end position="628"/>
    </location>
</feature>
<name>A0AAV3ZSU3_9GAST</name>
<proteinExistence type="predicted"/>
<feature type="region of interest" description="Disordered" evidence="1">
    <location>
        <begin position="702"/>
        <end position="803"/>
    </location>
</feature>
<keyword evidence="2" id="KW-0812">Transmembrane</keyword>
<sequence>MIWLWCDSMLIALKQVENIQDQIRISEAIAAHTVMNNPGNNGGVGAARPQNNNNNGRGGENNPFFHFQNRLFHALFYRIAITYARAFPRPVRRVLEFALLFKALFVLGILVYIHAVFAKAPMNCLEHVQDTWPRDGILRVEIVRNAPENYTVLNSYKKEYSDIQLFFQSSLAEELGFEVSADEEENDIDTEGADINISNSSSLNSSSNATNTILLNGEEKQGDEELKQALSKGEDEISQEDMVPSEEDQVILEVEKRDRQSPFSKEEIKSDVKGEVAKTEEKSSMWDTFFSLSFWGLEGTEDIQVETEPELSNSEDGDETVMSHLRNKTPNHSLPDGVNLETSLAEGLSEFEMLARAVWPEEKYIVEYSLEYGLLRLLPKTRKKLNITVMLVTLVDLLQMFDMNIAIAFPAAPLLTVILALVGMEAIMSEFFNDTTTAFYIILIVWIADQYDAICCHTNISKRIWLRFFYLYHFAFYAYHYRFNGQYSPLALFTSWLFIQHSMIYFFHHYELPAILQQVRIQELLANPDAAAQGEEEEGGGAPDAGQPDERGDDDNDGRDGTPVATNSNAAATSGEAVNGSRSSGSSPNAGEGEDQNVGSAGGAQIGLRQRRRNQGRDGSSPSPGLAGLSDIFSALRRTRFVQQQGEQGRGRVVRLMNGNAQRGAPVIMDNGRHQYEIERVTVYTESNIYRLFRRLRRRRDEAGLPSTSEPATSSSARPHINSRPDPPPASGEDQAEGTRPTTSSPGTASVSGTASSDQADSTSGVTCDKRGGDERDASEEPISVENVPNSLSSGADPVSEKSVTNTCKDHCHVSAPDTKQSFTLGINTLSTHNNGDESGAIADAFTGEIIPVNVDRGNSIASNQPLSFRVSPDFGFQSDLMHSDERGAVGMDCEASMKKQCMVATSVSHQAGDGRQPKLTDSSVPVSSSDTQDQANNVDPVPSFVYGDVAASPIKHNNMKDTNMSPVPYSNLFSARGTELAAGLCSSEESQSVNTSKDTSDLGDKKVIHQGDCATAHINSSDYNEGTAV</sequence>
<organism evidence="3 4">
    <name type="scientific">Plakobranchus ocellatus</name>
    <dbReference type="NCBI Taxonomy" id="259542"/>
    <lineage>
        <taxon>Eukaryota</taxon>
        <taxon>Metazoa</taxon>
        <taxon>Spiralia</taxon>
        <taxon>Lophotrochozoa</taxon>
        <taxon>Mollusca</taxon>
        <taxon>Gastropoda</taxon>
        <taxon>Heterobranchia</taxon>
        <taxon>Euthyneura</taxon>
        <taxon>Panpulmonata</taxon>
        <taxon>Sacoglossa</taxon>
        <taxon>Placobranchoidea</taxon>
        <taxon>Plakobranchidae</taxon>
        <taxon>Plakobranchus</taxon>
    </lineage>
</organism>
<feature type="compositionally biased region" description="Low complexity" evidence="1">
    <location>
        <begin position="921"/>
        <end position="935"/>
    </location>
</feature>
<dbReference type="GO" id="GO:1904294">
    <property type="term" value="P:positive regulation of ERAD pathway"/>
    <property type="evidence" value="ECO:0007669"/>
    <property type="project" value="TreeGrafter"/>
</dbReference>
<dbReference type="Proteomes" id="UP000735302">
    <property type="component" value="Unassembled WGS sequence"/>
</dbReference>
<feature type="transmembrane region" description="Helical" evidence="2">
    <location>
        <begin position="460"/>
        <end position="478"/>
    </location>
</feature>
<evidence type="ECO:0000256" key="1">
    <source>
        <dbReference type="SAM" id="MobiDB-lite"/>
    </source>
</evidence>
<protein>
    <submittedName>
        <fullName evidence="3">Membralin</fullName>
    </submittedName>
</protein>
<feature type="compositionally biased region" description="Polar residues" evidence="1">
    <location>
        <begin position="740"/>
        <end position="766"/>
    </location>
</feature>
<evidence type="ECO:0000313" key="3">
    <source>
        <dbReference type="EMBL" id="GFN98869.1"/>
    </source>
</evidence>
<feature type="region of interest" description="Disordered" evidence="1">
    <location>
        <begin position="609"/>
        <end position="628"/>
    </location>
</feature>